<dbReference type="Proteomes" id="UP000234789">
    <property type="component" value="Unassembled WGS sequence"/>
</dbReference>
<dbReference type="GO" id="GO:0003700">
    <property type="term" value="F:DNA-binding transcription factor activity"/>
    <property type="evidence" value="ECO:0007669"/>
    <property type="project" value="InterPro"/>
</dbReference>
<keyword evidence="5" id="KW-0812">Transmembrane</keyword>
<dbReference type="PROSITE" id="PS01124">
    <property type="entry name" value="HTH_ARAC_FAMILY_2"/>
    <property type="match status" value="1"/>
</dbReference>
<accession>A0A2N5N5S6</accession>
<evidence type="ECO:0000256" key="5">
    <source>
        <dbReference type="SAM" id="Phobius"/>
    </source>
</evidence>
<evidence type="ECO:0000256" key="3">
    <source>
        <dbReference type="ARBA" id="ARBA00023163"/>
    </source>
</evidence>
<organism evidence="7 8">
    <name type="scientific">Paenibacillus pasadenensis</name>
    <dbReference type="NCBI Taxonomy" id="217090"/>
    <lineage>
        <taxon>Bacteria</taxon>
        <taxon>Bacillati</taxon>
        <taxon>Bacillota</taxon>
        <taxon>Bacilli</taxon>
        <taxon>Bacillales</taxon>
        <taxon>Paenibacillaceae</taxon>
        <taxon>Paenibacillus</taxon>
    </lineage>
</organism>
<evidence type="ECO:0000313" key="8">
    <source>
        <dbReference type="Proteomes" id="UP000234789"/>
    </source>
</evidence>
<dbReference type="SMART" id="SM00342">
    <property type="entry name" value="HTH_ARAC"/>
    <property type="match status" value="1"/>
</dbReference>
<dbReference type="Pfam" id="PF17853">
    <property type="entry name" value="GGDEF_2"/>
    <property type="match status" value="1"/>
</dbReference>
<keyword evidence="5" id="KW-0472">Membrane</keyword>
<dbReference type="Gene3D" id="1.10.10.60">
    <property type="entry name" value="Homeodomain-like"/>
    <property type="match status" value="2"/>
</dbReference>
<keyword evidence="3" id="KW-0804">Transcription</keyword>
<gene>
    <name evidence="7" type="ORF">B8V81_4138</name>
</gene>
<dbReference type="PRINTS" id="PR00032">
    <property type="entry name" value="HTHARAC"/>
</dbReference>
<evidence type="ECO:0000256" key="4">
    <source>
        <dbReference type="SAM" id="MobiDB-lite"/>
    </source>
</evidence>
<keyword evidence="5" id="KW-1133">Transmembrane helix</keyword>
<evidence type="ECO:0000256" key="1">
    <source>
        <dbReference type="ARBA" id="ARBA00023015"/>
    </source>
</evidence>
<keyword evidence="8" id="KW-1185">Reference proteome</keyword>
<dbReference type="InterPro" id="IPR018060">
    <property type="entry name" value="HTH_AraC"/>
</dbReference>
<dbReference type="PANTHER" id="PTHR43280:SF2">
    <property type="entry name" value="HTH-TYPE TRANSCRIPTIONAL REGULATOR EXSA"/>
    <property type="match status" value="1"/>
</dbReference>
<dbReference type="EMBL" id="NFEZ01000004">
    <property type="protein sequence ID" value="PLT45707.1"/>
    <property type="molecule type" value="Genomic_DNA"/>
</dbReference>
<evidence type="ECO:0000313" key="7">
    <source>
        <dbReference type="EMBL" id="PLT45707.1"/>
    </source>
</evidence>
<feature type="domain" description="HTH araC/xylS-type" evidence="6">
    <location>
        <begin position="655"/>
        <end position="753"/>
    </location>
</feature>
<feature type="region of interest" description="Disordered" evidence="4">
    <location>
        <begin position="90"/>
        <end position="116"/>
    </location>
</feature>
<evidence type="ECO:0000259" key="6">
    <source>
        <dbReference type="PROSITE" id="PS01124"/>
    </source>
</evidence>
<dbReference type="InterPro" id="IPR020449">
    <property type="entry name" value="Tscrpt_reg_AraC-type_HTH"/>
</dbReference>
<dbReference type="InterPro" id="IPR041522">
    <property type="entry name" value="CdaR_GGDEF"/>
</dbReference>
<keyword evidence="1" id="KW-0805">Transcription regulation</keyword>
<evidence type="ECO:0000256" key="2">
    <source>
        <dbReference type="ARBA" id="ARBA00023125"/>
    </source>
</evidence>
<dbReference type="InterPro" id="IPR009057">
    <property type="entry name" value="Homeodomain-like_sf"/>
</dbReference>
<dbReference type="PROSITE" id="PS00041">
    <property type="entry name" value="HTH_ARAC_FAMILY_1"/>
    <property type="match status" value="1"/>
</dbReference>
<feature type="transmembrane region" description="Helical" evidence="5">
    <location>
        <begin position="324"/>
        <end position="344"/>
    </location>
</feature>
<dbReference type="AlphaFoldDB" id="A0A2N5N5S6"/>
<dbReference type="GO" id="GO:0043565">
    <property type="term" value="F:sequence-specific DNA binding"/>
    <property type="evidence" value="ECO:0007669"/>
    <property type="project" value="InterPro"/>
</dbReference>
<dbReference type="Pfam" id="PF12833">
    <property type="entry name" value="HTH_18"/>
    <property type="match status" value="1"/>
</dbReference>
<sequence length="760" mass="82876">MDLSTRMPSFKASLFRRHFAVYLLLILVPVLAAAALVQMLVLQLITDDAEKRNELLLARASEKTEASFETLQTAMIATLSSLSTDLLDPSGSMTASGSSGAAPASGPAGASAGASVSDAKKQQRAEALLALREQLQRLEGHPLAEKAFVVSARSELIVDSDLYTDRSYYFRFVDPMDDSLRYGLLTSLRGRMMMDLILPGTGQLAAAASYPFNSAAPDLYLVVRLRQPELLRLLDIPERWSAGTALVDREGERIAGSYRTDGVGPEQLRGLAASASGDVRGGFATELAGDYVLQAAAMRFHEGYRIVSLVDLPQLMKPARQLRLGILLFAALFLLVGSVVSYWLSRRIYRPLAEAPERHPSDPPPPLDGYPALRQSLFEGLLSGKWRDAAQLRGEAEALGIRLELPACGYAFCIRLHDEPDSPSRTEPRPDPASLSERIAALLPTQVLSGRPAADTIAVVAGDDPLLLVTGGELAEMIRLALRRELPSGRATIGIGGRFDAPDGIAACWRAAEAAVEERLVGSEPIAVCAAPARSQAAAEPPALLSAQELAVVFNRRRTGDRRAMLESSLDGAAKLAAAGASCARLREWCGDTLRAWQRLLPSAETGDPAAAERLLAGLERCWSEAEFRQWLRQAHRQLVGQDAPDPVSRPTRLGEIMTYIHAHYDKELSIDEFAARLDMSPGYFSRVFKDEIGEKYVDYIAKYRLEKAKELLLGTDLRIDDIAEKVGYWGRNSFHRVFRKHEGITPSQYRDAARSSAGS</sequence>
<dbReference type="InterPro" id="IPR018062">
    <property type="entry name" value="HTH_AraC-typ_CS"/>
</dbReference>
<proteinExistence type="predicted"/>
<name>A0A2N5N5S6_9BACL</name>
<keyword evidence="2" id="KW-0238">DNA-binding</keyword>
<dbReference type="RefSeq" id="WP_101809075.1">
    <property type="nucleotide sequence ID" value="NZ_NFEZ01000004.1"/>
</dbReference>
<dbReference type="PANTHER" id="PTHR43280">
    <property type="entry name" value="ARAC-FAMILY TRANSCRIPTIONAL REGULATOR"/>
    <property type="match status" value="1"/>
</dbReference>
<protein>
    <submittedName>
        <fullName evidence="7">Transcriptional regulator, AraC family</fullName>
    </submittedName>
</protein>
<feature type="transmembrane region" description="Helical" evidence="5">
    <location>
        <begin position="20"/>
        <end position="42"/>
    </location>
</feature>
<dbReference type="SUPFAM" id="SSF46689">
    <property type="entry name" value="Homeodomain-like"/>
    <property type="match status" value="2"/>
</dbReference>
<comment type="caution">
    <text evidence="7">The sequence shown here is derived from an EMBL/GenBank/DDBJ whole genome shotgun (WGS) entry which is preliminary data.</text>
</comment>
<reference evidence="7 8" key="1">
    <citation type="submission" date="2017-05" db="EMBL/GenBank/DDBJ databases">
        <title>Functional genome analysis of Paenibacillus pasadenensis strain R16: insights on endophytic life style and antifungal activity.</title>
        <authorList>
            <person name="Passera A."/>
            <person name="Marcolungo L."/>
            <person name="Casati P."/>
            <person name="Brasca M."/>
            <person name="Quaglino F."/>
            <person name="Delledonne M."/>
        </authorList>
    </citation>
    <scope>NUCLEOTIDE SEQUENCE [LARGE SCALE GENOMIC DNA]</scope>
    <source>
        <strain evidence="7 8">R16</strain>
    </source>
</reference>